<name>B9SN20_RICCO</name>
<reference evidence="2" key="1">
    <citation type="journal article" date="2010" name="Nat. Biotechnol.">
        <title>Draft genome sequence of the oilseed species Ricinus communis.</title>
        <authorList>
            <person name="Chan A.P."/>
            <person name="Crabtree J."/>
            <person name="Zhao Q."/>
            <person name="Lorenzi H."/>
            <person name="Orvis J."/>
            <person name="Puiu D."/>
            <person name="Melake-Berhan A."/>
            <person name="Jones K.M."/>
            <person name="Redman J."/>
            <person name="Chen G."/>
            <person name="Cahoon E.B."/>
            <person name="Gedil M."/>
            <person name="Stanke M."/>
            <person name="Haas B.J."/>
            <person name="Wortman J.R."/>
            <person name="Fraser-Liggett C.M."/>
            <person name="Ravel J."/>
            <person name="Rabinowicz P.D."/>
        </authorList>
    </citation>
    <scope>NUCLEOTIDE SEQUENCE [LARGE SCALE GENOMIC DNA]</scope>
    <source>
        <strain evidence="2">cv. Hale</strain>
    </source>
</reference>
<evidence type="ECO:0000313" key="1">
    <source>
        <dbReference type="EMBL" id="EEF34996.1"/>
    </source>
</evidence>
<dbReference type="Proteomes" id="UP000008311">
    <property type="component" value="Unassembled WGS sequence"/>
</dbReference>
<dbReference type="AlphaFoldDB" id="B9SN20"/>
<sequence length="89" mass="10486">MNRLHHLHGAEMTWQTFVIEFEKEYISQNYKKGKQDAFFRLTQGSVSVGKSRLAIFEGTSFRGLVDKSVEIESLHKEERKIIQRSRKQD</sequence>
<protein>
    <recommendedName>
        <fullName evidence="3">Retrotransposon gag domain-containing protein</fullName>
    </recommendedName>
</protein>
<accession>B9SN20</accession>
<evidence type="ECO:0000313" key="2">
    <source>
        <dbReference type="Proteomes" id="UP000008311"/>
    </source>
</evidence>
<evidence type="ECO:0008006" key="3">
    <source>
        <dbReference type="Google" id="ProtNLM"/>
    </source>
</evidence>
<dbReference type="InParanoid" id="B9SN20"/>
<dbReference type="EMBL" id="EQ974041">
    <property type="protein sequence ID" value="EEF34996.1"/>
    <property type="molecule type" value="Genomic_DNA"/>
</dbReference>
<keyword evidence="2" id="KW-1185">Reference proteome</keyword>
<organism evidence="1 2">
    <name type="scientific">Ricinus communis</name>
    <name type="common">Castor bean</name>
    <dbReference type="NCBI Taxonomy" id="3988"/>
    <lineage>
        <taxon>Eukaryota</taxon>
        <taxon>Viridiplantae</taxon>
        <taxon>Streptophyta</taxon>
        <taxon>Embryophyta</taxon>
        <taxon>Tracheophyta</taxon>
        <taxon>Spermatophyta</taxon>
        <taxon>Magnoliopsida</taxon>
        <taxon>eudicotyledons</taxon>
        <taxon>Gunneridae</taxon>
        <taxon>Pentapetalae</taxon>
        <taxon>rosids</taxon>
        <taxon>fabids</taxon>
        <taxon>Malpighiales</taxon>
        <taxon>Euphorbiaceae</taxon>
        <taxon>Acalyphoideae</taxon>
        <taxon>Acalypheae</taxon>
        <taxon>Ricinus</taxon>
    </lineage>
</organism>
<proteinExistence type="predicted"/>
<gene>
    <name evidence="1" type="ORF">RCOM_1519040</name>
</gene>